<feature type="transmembrane region" description="Helical" evidence="6">
    <location>
        <begin position="328"/>
        <end position="347"/>
    </location>
</feature>
<proteinExistence type="predicted"/>
<dbReference type="Proteomes" id="UP001610335">
    <property type="component" value="Unassembled WGS sequence"/>
</dbReference>
<comment type="caution">
    <text evidence="7">The sequence shown here is derived from an EMBL/GenBank/DDBJ whole genome shotgun (WGS) entry which is preliminary data.</text>
</comment>
<keyword evidence="8" id="KW-1185">Reference proteome</keyword>
<feature type="transmembrane region" description="Helical" evidence="6">
    <location>
        <begin position="242"/>
        <end position="267"/>
    </location>
</feature>
<keyword evidence="4 6" id="KW-1133">Transmembrane helix</keyword>
<dbReference type="PANTHER" id="PTHR45649:SF11">
    <property type="entry name" value="TRANSPORTER, PUTATIVE (EUROFUNG)-RELATED"/>
    <property type="match status" value="1"/>
</dbReference>
<evidence type="ECO:0000256" key="6">
    <source>
        <dbReference type="SAM" id="Phobius"/>
    </source>
</evidence>
<keyword evidence="5 6" id="KW-0472">Membrane</keyword>
<feature type="transmembrane region" description="Helical" evidence="6">
    <location>
        <begin position="400"/>
        <end position="418"/>
    </location>
</feature>
<organism evidence="7 8">
    <name type="scientific">Aspergillus cavernicola</name>
    <dbReference type="NCBI Taxonomy" id="176166"/>
    <lineage>
        <taxon>Eukaryota</taxon>
        <taxon>Fungi</taxon>
        <taxon>Dikarya</taxon>
        <taxon>Ascomycota</taxon>
        <taxon>Pezizomycotina</taxon>
        <taxon>Eurotiomycetes</taxon>
        <taxon>Eurotiomycetidae</taxon>
        <taxon>Eurotiales</taxon>
        <taxon>Aspergillaceae</taxon>
        <taxon>Aspergillus</taxon>
        <taxon>Aspergillus subgen. Nidulantes</taxon>
    </lineage>
</organism>
<evidence type="ECO:0000256" key="5">
    <source>
        <dbReference type="ARBA" id="ARBA00023136"/>
    </source>
</evidence>
<gene>
    <name evidence="7" type="ORF">BDW59DRAFT_177878</name>
</gene>
<dbReference type="PANTHER" id="PTHR45649">
    <property type="entry name" value="AMINO-ACID PERMEASE BAT1"/>
    <property type="match status" value="1"/>
</dbReference>
<dbReference type="Pfam" id="PF13520">
    <property type="entry name" value="AA_permease_2"/>
    <property type="match status" value="1"/>
</dbReference>
<feature type="transmembrane region" description="Helical" evidence="6">
    <location>
        <begin position="116"/>
        <end position="144"/>
    </location>
</feature>
<reference evidence="7 8" key="1">
    <citation type="submission" date="2024-07" db="EMBL/GenBank/DDBJ databases">
        <title>Section-level genome sequencing and comparative genomics of Aspergillus sections Usti and Cavernicolus.</title>
        <authorList>
            <consortium name="Lawrence Berkeley National Laboratory"/>
            <person name="Nybo J.L."/>
            <person name="Vesth T.C."/>
            <person name="Theobald S."/>
            <person name="Frisvad J.C."/>
            <person name="Larsen T.O."/>
            <person name="Kjaerboelling I."/>
            <person name="Rothschild-Mancinelli K."/>
            <person name="Lyhne E.K."/>
            <person name="Kogle M.E."/>
            <person name="Barry K."/>
            <person name="Clum A."/>
            <person name="Na H."/>
            <person name="Ledsgaard L."/>
            <person name="Lin J."/>
            <person name="Lipzen A."/>
            <person name="Kuo A."/>
            <person name="Riley R."/>
            <person name="Mondo S."/>
            <person name="LaButti K."/>
            <person name="Haridas S."/>
            <person name="Pangalinan J."/>
            <person name="Salamov A.A."/>
            <person name="Simmons B.A."/>
            <person name="Magnuson J.K."/>
            <person name="Chen J."/>
            <person name="Drula E."/>
            <person name="Henrissat B."/>
            <person name="Wiebenga A."/>
            <person name="Lubbers R.J."/>
            <person name="Gomes A.C."/>
            <person name="Makela M.R."/>
            <person name="Stajich J."/>
            <person name="Grigoriev I.V."/>
            <person name="Mortensen U.H."/>
            <person name="De vries R.P."/>
            <person name="Baker S.E."/>
            <person name="Andersen M.R."/>
        </authorList>
    </citation>
    <scope>NUCLEOTIDE SEQUENCE [LARGE SCALE GENOMIC DNA]</scope>
    <source>
        <strain evidence="7 8">CBS 600.67</strain>
    </source>
</reference>
<accession>A0ABR4HH99</accession>
<feature type="transmembrane region" description="Helical" evidence="6">
    <location>
        <begin position="288"/>
        <end position="308"/>
    </location>
</feature>
<evidence type="ECO:0000313" key="7">
    <source>
        <dbReference type="EMBL" id="KAL2814851.1"/>
    </source>
</evidence>
<protein>
    <submittedName>
        <fullName evidence="7">Amino acid permease-domain-containing protein</fullName>
    </submittedName>
</protein>
<dbReference type="Gene3D" id="1.20.1740.10">
    <property type="entry name" value="Amino acid/polyamine transporter I"/>
    <property type="match status" value="1"/>
</dbReference>
<dbReference type="EMBL" id="JBFXLS010000120">
    <property type="protein sequence ID" value="KAL2814851.1"/>
    <property type="molecule type" value="Genomic_DNA"/>
</dbReference>
<dbReference type="InterPro" id="IPR002293">
    <property type="entry name" value="AA/rel_permease1"/>
</dbReference>
<keyword evidence="2" id="KW-0813">Transport</keyword>
<keyword evidence="3 6" id="KW-0812">Transmembrane</keyword>
<feature type="transmembrane region" description="Helical" evidence="6">
    <location>
        <begin position="36"/>
        <end position="55"/>
    </location>
</feature>
<feature type="transmembrane region" description="Helical" evidence="6">
    <location>
        <begin position="156"/>
        <end position="174"/>
    </location>
</feature>
<evidence type="ECO:0000256" key="2">
    <source>
        <dbReference type="ARBA" id="ARBA00022448"/>
    </source>
</evidence>
<feature type="transmembrane region" description="Helical" evidence="6">
    <location>
        <begin position="75"/>
        <end position="104"/>
    </location>
</feature>
<evidence type="ECO:0000256" key="3">
    <source>
        <dbReference type="ARBA" id="ARBA00022692"/>
    </source>
</evidence>
<evidence type="ECO:0000256" key="1">
    <source>
        <dbReference type="ARBA" id="ARBA00004141"/>
    </source>
</evidence>
<evidence type="ECO:0000313" key="8">
    <source>
        <dbReference type="Proteomes" id="UP001610335"/>
    </source>
</evidence>
<feature type="transmembrane region" description="Helical" evidence="6">
    <location>
        <begin position="181"/>
        <end position="203"/>
    </location>
</feature>
<comment type="subcellular location">
    <subcellularLocation>
        <location evidence="1">Membrane</location>
        <topology evidence="1">Multi-pass membrane protein</topology>
    </subcellularLocation>
</comment>
<evidence type="ECO:0000256" key="4">
    <source>
        <dbReference type="ARBA" id="ARBA00022989"/>
    </source>
</evidence>
<sequence length="419" mass="45528">MPNDGEGVSTGTFVADNIDDIILRANGHTAELKRQFNWLSALGLGFSITNSWVGYLSNFGQNMAYGGPHLVIIGLVSAFVVQSIITIGLTEIGSAFPVLPLLLLSPDKTERFSRYIIGWMSVVAWWIVISSGISLAATILAGMINFFNPDFVATQWQIYFLSVATAVITIIPVFSASKRVAFICQISLLMSIVGCILTLFVTVGTHKHVYLNDGICNGMYAFGSTDGALHISEEMQHPGRRVLQIIIATLIIGIATTLPLFIALLLFSSDADAIVNSPSPSAELIYQACGGWAGTIFLITWLLVVYISCLPSQWVTSSRIAWALARDVTFHSIITSAVLVLNISYAIPQGILMFQGRRRQSTTSSRWFKYVCNTFSVVWVVILGVFVSFPPAVPVGSGNINHTAVIPVGLFGFLWCFGL</sequence>
<feature type="transmembrane region" description="Helical" evidence="6">
    <location>
        <begin position="367"/>
        <end position="388"/>
    </location>
</feature>
<name>A0ABR4HH99_9EURO</name>